<evidence type="ECO:0000256" key="5">
    <source>
        <dbReference type="ARBA" id="ARBA00023242"/>
    </source>
</evidence>
<dbReference type="EMBL" id="JBJJXI010000149">
    <property type="protein sequence ID" value="KAL3385928.1"/>
    <property type="molecule type" value="Genomic_DNA"/>
</dbReference>
<evidence type="ECO:0000256" key="2">
    <source>
        <dbReference type="ARBA" id="ARBA00004718"/>
    </source>
</evidence>
<reference evidence="10 11" key="1">
    <citation type="journal article" date="2024" name="bioRxiv">
        <title>A reference genome for Trichogramma kaykai: A tiny desert-dwelling parasitoid wasp with competing sex-ratio distorters.</title>
        <authorList>
            <person name="Culotta J."/>
            <person name="Lindsey A.R."/>
        </authorList>
    </citation>
    <scope>NUCLEOTIDE SEQUENCE [LARGE SCALE GENOMIC DNA]</scope>
    <source>
        <strain evidence="10 11">KSX58</strain>
    </source>
</reference>
<organism evidence="10 11">
    <name type="scientific">Trichogramma kaykai</name>
    <dbReference type="NCBI Taxonomy" id="54128"/>
    <lineage>
        <taxon>Eukaryota</taxon>
        <taxon>Metazoa</taxon>
        <taxon>Ecdysozoa</taxon>
        <taxon>Arthropoda</taxon>
        <taxon>Hexapoda</taxon>
        <taxon>Insecta</taxon>
        <taxon>Pterygota</taxon>
        <taxon>Neoptera</taxon>
        <taxon>Endopterygota</taxon>
        <taxon>Hymenoptera</taxon>
        <taxon>Apocrita</taxon>
        <taxon>Proctotrupomorpha</taxon>
        <taxon>Chalcidoidea</taxon>
        <taxon>Trichogrammatidae</taxon>
        <taxon>Trichogramma</taxon>
    </lineage>
</organism>
<evidence type="ECO:0000256" key="6">
    <source>
        <dbReference type="ARBA" id="ARBA00026003"/>
    </source>
</evidence>
<accession>A0ABD2VZH9</accession>
<keyword evidence="11" id="KW-1185">Reference proteome</keyword>
<feature type="domain" description="THIF-type NAD/FAD binding fold" evidence="9">
    <location>
        <begin position="18"/>
        <end position="329"/>
    </location>
</feature>
<evidence type="ECO:0000256" key="3">
    <source>
        <dbReference type="ARBA" id="ARBA00005673"/>
    </source>
</evidence>
<dbReference type="AlphaFoldDB" id="A0ABD2VZH9"/>
<dbReference type="PANTHER" id="PTHR10953">
    <property type="entry name" value="UBIQUITIN-ACTIVATING ENZYME E1"/>
    <property type="match status" value="1"/>
</dbReference>
<dbReference type="PRINTS" id="PR01849">
    <property type="entry name" value="UBIQUITINACT"/>
</dbReference>
<dbReference type="SUPFAM" id="SSF69572">
    <property type="entry name" value="Activating enzymes of the ubiquitin-like proteins"/>
    <property type="match status" value="1"/>
</dbReference>
<dbReference type="Pfam" id="PF00899">
    <property type="entry name" value="ThiF"/>
    <property type="match status" value="1"/>
</dbReference>
<dbReference type="PANTHER" id="PTHR10953:SF162">
    <property type="entry name" value="SUMO-ACTIVATING ENZYME SUBUNIT 1"/>
    <property type="match status" value="1"/>
</dbReference>
<name>A0ABD2VZH9_9HYME</name>
<comment type="subunit">
    <text evidence="6">Heterodimer of SAE1 and UBA2/SAE2. The heterodimer corresponds to the two domains that are encoded on a single polypeptide chain in ubiquitin-activating enzyme E1. Interacts with UBE2I.</text>
</comment>
<dbReference type="InterPro" id="IPR000011">
    <property type="entry name" value="UBQ/SUMO-activ_enz_E1-like"/>
</dbReference>
<protein>
    <recommendedName>
        <fullName evidence="7">SUMO-activating enzyme subunit 1</fullName>
    </recommendedName>
    <alternativeName>
        <fullName evidence="8">Ubiquitin-like 1-activating enzyme E1A</fullName>
    </alternativeName>
</protein>
<dbReference type="FunFam" id="3.40.50.720:FF:000744">
    <property type="entry name" value="Smt3 activating enzyme 1"/>
    <property type="match status" value="1"/>
</dbReference>
<evidence type="ECO:0000256" key="8">
    <source>
        <dbReference type="ARBA" id="ARBA00044354"/>
    </source>
</evidence>
<evidence type="ECO:0000256" key="1">
    <source>
        <dbReference type="ARBA" id="ARBA00004123"/>
    </source>
</evidence>
<dbReference type="Proteomes" id="UP001627154">
    <property type="component" value="Unassembled WGS sequence"/>
</dbReference>
<evidence type="ECO:0000256" key="4">
    <source>
        <dbReference type="ARBA" id="ARBA00022786"/>
    </source>
</evidence>
<dbReference type="InterPro" id="IPR045886">
    <property type="entry name" value="ThiF/MoeB/HesA"/>
</dbReference>
<sequence length="331" mass="37524">MIEVIKHNDLSDAEAAVYDRQIRLWGLDSQKRLRHASVLLVTMNGFSGEIAKNIILAGVKSVTFLDHRNSVQEDIHTQFLIDSDQIGKNKAVAWLKKAHKLNPLVDIKADTDNVDDKEDSFFGEFDIVCVTGCTITQMKRINRICRDYDVKFFAGDVWGSFGYTFADLNTHEFLEEVIQTKKSKQGEGDEPETKKQKFDKVVISLKMTDTFVPFEKAISDQILSSDSAEFYIMLAMLNFREKHKRDPESGDKPKMLLKKEMDAVVKNHELNFTLDDLVTEDLYGQVSPSCAIVGGIMAQEIIKTIAQNGRPHNNLFVFNPVTMIGQVLKLQ</sequence>
<comment type="caution">
    <text evidence="10">The sequence shown here is derived from an EMBL/GenBank/DDBJ whole genome shotgun (WGS) entry which is preliminary data.</text>
</comment>
<comment type="pathway">
    <text evidence="2">Protein modification; protein sumoylation.</text>
</comment>
<evidence type="ECO:0000313" key="11">
    <source>
        <dbReference type="Proteomes" id="UP001627154"/>
    </source>
</evidence>
<dbReference type="InterPro" id="IPR035985">
    <property type="entry name" value="Ubiquitin-activating_enz"/>
</dbReference>
<proteinExistence type="inferred from homology"/>
<dbReference type="Gene3D" id="3.40.50.720">
    <property type="entry name" value="NAD(P)-binding Rossmann-like Domain"/>
    <property type="match status" value="1"/>
</dbReference>
<comment type="similarity">
    <text evidence="3">Belongs to the ubiquitin-activating E1 family.</text>
</comment>
<dbReference type="InterPro" id="IPR000594">
    <property type="entry name" value="ThiF_NAD_FAD-bd"/>
</dbReference>
<gene>
    <name evidence="10" type="ORF">TKK_018451</name>
</gene>
<comment type="subcellular location">
    <subcellularLocation>
        <location evidence="1">Nucleus</location>
    </subcellularLocation>
</comment>
<evidence type="ECO:0000256" key="7">
    <source>
        <dbReference type="ARBA" id="ARBA00044187"/>
    </source>
</evidence>
<keyword evidence="4" id="KW-0833">Ubl conjugation pathway</keyword>
<evidence type="ECO:0000313" key="10">
    <source>
        <dbReference type="EMBL" id="KAL3385928.1"/>
    </source>
</evidence>
<keyword evidence="5" id="KW-0539">Nucleus</keyword>
<evidence type="ECO:0000259" key="9">
    <source>
        <dbReference type="Pfam" id="PF00899"/>
    </source>
</evidence>